<keyword evidence="3" id="KW-1185">Reference proteome</keyword>
<dbReference type="PANTHER" id="PTHR22667:SF0">
    <property type="entry name" value="AT01380P-RELATED"/>
    <property type="match status" value="1"/>
</dbReference>
<name>A0A9J6CM55_POLVA</name>
<evidence type="ECO:0000259" key="1">
    <source>
        <dbReference type="SMART" id="SM00875"/>
    </source>
</evidence>
<proteinExistence type="predicted"/>
<dbReference type="SMART" id="SM00875">
    <property type="entry name" value="BACK"/>
    <property type="match status" value="1"/>
</dbReference>
<dbReference type="Proteomes" id="UP001107558">
    <property type="component" value="Chromosome 1"/>
</dbReference>
<reference evidence="2" key="1">
    <citation type="submission" date="2021-03" db="EMBL/GenBank/DDBJ databases">
        <title>Chromosome level genome of the anhydrobiotic midge Polypedilum vanderplanki.</title>
        <authorList>
            <person name="Yoshida Y."/>
            <person name="Kikawada T."/>
            <person name="Gusev O."/>
        </authorList>
    </citation>
    <scope>NUCLEOTIDE SEQUENCE</scope>
    <source>
        <strain evidence="2">NIAS01</strain>
        <tissue evidence="2">Whole body or cell culture</tissue>
    </source>
</reference>
<dbReference type="OrthoDB" id="6350321at2759"/>
<sequence length="375" mass="44658">MLMNNKKFHESKKDLSSETASACENEEKLFESLGFELEEFPKNFMKFDFPTYIMYMEVITKRFKFYDTTIVIDDEYFHCHFIVLKCYSKYLANLDQPDINLSSIVLPSNQVSSLAFCEIYEWMLLDNKPIKRSSFAEVYKAAIFLKIEQLIEQIIEIIDDETIIDERCALSIFLEARKIDFKNLQSFMVRKISRIFLTFVASQEFFDCSLFEITEFFKSNRIAVNSELDMVFVAIRWLSYQWPKRKIYVQKLVECIKLESIDSHQLVEINKCSEHLQEIFKPIQKAVDATLSVQISKRNRLSHGDGNHNDHSTLLYPRMYMIDPLWQEENVEKNFDFHETYARFQKYLKKINACHWIKIRYRDEILAAIDSERSN</sequence>
<gene>
    <name evidence="2" type="ORF">PVAND_012021</name>
</gene>
<dbReference type="AlphaFoldDB" id="A0A9J6CM55"/>
<evidence type="ECO:0000313" key="3">
    <source>
        <dbReference type="Proteomes" id="UP001107558"/>
    </source>
</evidence>
<dbReference type="PANTHER" id="PTHR22667">
    <property type="entry name" value="AT01380P-RELATED"/>
    <property type="match status" value="1"/>
</dbReference>
<accession>A0A9J6CM55</accession>
<dbReference type="Pfam" id="PF07707">
    <property type="entry name" value="BACK"/>
    <property type="match status" value="1"/>
</dbReference>
<dbReference type="SUPFAM" id="SSF54695">
    <property type="entry name" value="POZ domain"/>
    <property type="match status" value="1"/>
</dbReference>
<dbReference type="InterPro" id="IPR000210">
    <property type="entry name" value="BTB/POZ_dom"/>
</dbReference>
<dbReference type="Gene3D" id="1.25.40.420">
    <property type="match status" value="1"/>
</dbReference>
<dbReference type="Gene3D" id="3.30.710.10">
    <property type="entry name" value="Potassium Channel Kv1.1, Chain A"/>
    <property type="match status" value="1"/>
</dbReference>
<dbReference type="Pfam" id="PF00651">
    <property type="entry name" value="BTB"/>
    <property type="match status" value="1"/>
</dbReference>
<dbReference type="CDD" id="cd18186">
    <property type="entry name" value="BTB_POZ_ZBTB_KLHL-like"/>
    <property type="match status" value="1"/>
</dbReference>
<feature type="domain" description="BACK" evidence="1">
    <location>
        <begin position="169"/>
        <end position="270"/>
    </location>
</feature>
<evidence type="ECO:0000313" key="2">
    <source>
        <dbReference type="EMBL" id="KAG5682686.1"/>
    </source>
</evidence>
<organism evidence="2 3">
    <name type="scientific">Polypedilum vanderplanki</name>
    <name type="common">Sleeping chironomid midge</name>
    <dbReference type="NCBI Taxonomy" id="319348"/>
    <lineage>
        <taxon>Eukaryota</taxon>
        <taxon>Metazoa</taxon>
        <taxon>Ecdysozoa</taxon>
        <taxon>Arthropoda</taxon>
        <taxon>Hexapoda</taxon>
        <taxon>Insecta</taxon>
        <taxon>Pterygota</taxon>
        <taxon>Neoptera</taxon>
        <taxon>Endopterygota</taxon>
        <taxon>Diptera</taxon>
        <taxon>Nematocera</taxon>
        <taxon>Chironomoidea</taxon>
        <taxon>Chironomidae</taxon>
        <taxon>Chironominae</taxon>
        <taxon>Polypedilum</taxon>
        <taxon>Polypedilum</taxon>
    </lineage>
</organism>
<comment type="caution">
    <text evidence="2">The sequence shown here is derived from an EMBL/GenBank/DDBJ whole genome shotgun (WGS) entry which is preliminary data.</text>
</comment>
<protein>
    <recommendedName>
        <fullName evidence="1">BACK domain-containing protein</fullName>
    </recommendedName>
</protein>
<dbReference type="InterPro" id="IPR011333">
    <property type="entry name" value="SKP1/BTB/POZ_sf"/>
</dbReference>
<dbReference type="InterPro" id="IPR011705">
    <property type="entry name" value="BACK"/>
</dbReference>
<dbReference type="EMBL" id="JADBJN010000001">
    <property type="protein sequence ID" value="KAG5682686.1"/>
    <property type="molecule type" value="Genomic_DNA"/>
</dbReference>